<dbReference type="SMART" id="SM00295">
    <property type="entry name" value="B41"/>
    <property type="match status" value="1"/>
</dbReference>
<dbReference type="Gene3D" id="1.20.80.10">
    <property type="match status" value="1"/>
</dbReference>
<feature type="region of interest" description="Disordered" evidence="2">
    <location>
        <begin position="411"/>
        <end position="610"/>
    </location>
</feature>
<evidence type="ECO:0000313" key="4">
    <source>
        <dbReference type="EMBL" id="CAK8691633.1"/>
    </source>
</evidence>
<dbReference type="Pfam" id="PF05902">
    <property type="entry name" value="4_1_CTD"/>
    <property type="match status" value="1"/>
</dbReference>
<reference evidence="4 5" key="1">
    <citation type="submission" date="2024-02" db="EMBL/GenBank/DDBJ databases">
        <authorList>
            <person name="Daric V."/>
            <person name="Darras S."/>
        </authorList>
    </citation>
    <scope>NUCLEOTIDE SEQUENCE [LARGE SCALE GENOMIC DNA]</scope>
</reference>
<dbReference type="EMBL" id="CAWYQH010000119">
    <property type="protein sequence ID" value="CAK8691633.1"/>
    <property type="molecule type" value="Genomic_DNA"/>
</dbReference>
<dbReference type="InterPro" id="IPR019749">
    <property type="entry name" value="Band_41_domain"/>
</dbReference>
<dbReference type="Gene3D" id="3.10.20.90">
    <property type="entry name" value="Phosphatidylinositol 3-kinase Catalytic Subunit, Chain A, domain 1"/>
    <property type="match status" value="1"/>
</dbReference>
<proteinExistence type="predicted"/>
<evidence type="ECO:0000259" key="3">
    <source>
        <dbReference type="PROSITE" id="PS50057"/>
    </source>
</evidence>
<dbReference type="InterPro" id="IPR011993">
    <property type="entry name" value="PH-like_dom_sf"/>
</dbReference>
<dbReference type="SUPFAM" id="SSF54236">
    <property type="entry name" value="Ubiquitin-like"/>
    <property type="match status" value="1"/>
</dbReference>
<name>A0ABP0GJR4_CLALP</name>
<accession>A0ABP0GJR4</accession>
<dbReference type="InterPro" id="IPR018979">
    <property type="entry name" value="FERM_N"/>
</dbReference>
<evidence type="ECO:0000256" key="1">
    <source>
        <dbReference type="ARBA" id="ARBA00022553"/>
    </source>
</evidence>
<dbReference type="PANTHER" id="PTHR23280:SF21">
    <property type="entry name" value="PROTEIN 4.1 HOMOLOG"/>
    <property type="match status" value="1"/>
</dbReference>
<feature type="compositionally biased region" description="Basic and acidic residues" evidence="2">
    <location>
        <begin position="491"/>
        <end position="513"/>
    </location>
</feature>
<dbReference type="SUPFAM" id="SSF47031">
    <property type="entry name" value="Second domain of FERM"/>
    <property type="match status" value="1"/>
</dbReference>
<dbReference type="PROSITE" id="PS00660">
    <property type="entry name" value="FERM_1"/>
    <property type="match status" value="1"/>
</dbReference>
<keyword evidence="5" id="KW-1185">Reference proteome</keyword>
<feature type="region of interest" description="Disordered" evidence="2">
    <location>
        <begin position="324"/>
        <end position="344"/>
    </location>
</feature>
<dbReference type="Pfam" id="PF09379">
    <property type="entry name" value="FERM_N"/>
    <property type="match status" value="1"/>
</dbReference>
<dbReference type="PROSITE" id="PS00661">
    <property type="entry name" value="FERM_2"/>
    <property type="match status" value="1"/>
</dbReference>
<protein>
    <recommendedName>
        <fullName evidence="3">FERM domain-containing protein</fullName>
    </recommendedName>
</protein>
<dbReference type="PANTHER" id="PTHR23280">
    <property type="entry name" value="4.1 G PROTEIN"/>
    <property type="match status" value="1"/>
</dbReference>
<feature type="compositionally biased region" description="Acidic residues" evidence="2">
    <location>
        <begin position="432"/>
        <end position="447"/>
    </location>
</feature>
<sequence length="827" mass="93134">MEKTGHITSTNDTKKSVSNKKQKTCQVYLLNGQEFRCDVPKQGNGSILLKQIYDLLNIIERDYFGLYFKDLSDQKYWLEPNKSIKKQMKNGPWSFYFSVKFYPPDPSQLHEDITRYYMVLQLREDIVTGRLPCSFVTHTLLGSYVVQSELGDYDRSEMKGNYVHDFAFAPNQTAELEERVMELHKTHRGQTPEQAERNFLENAKKLSLYGVDLHVSQDSDGINLLVGISWNGVLVYRDGTQINRFAWPRVIKLSYIRSKFYITIRPLDGDSELSMIGFKMPNHRAAKNVWKSGVEHHAFFRLIRSDPPPRSHLIRVGSKFRYSGRTQQETRTAVTGSEQRPAPNIVRTPSRRLRSDSVEVPTVRKVLTSVTEESSPEKPPPLPEKADKTKVVEEMVVTTTEVVEVETADQVPHGNEVGKEVRINHHSSSSLDEVDLIDDEEEEEEEGSVGLSEHQKQVHRMKMEFLSSSHPRPASSVDSLDALDARLTPRRITEHVTPEKQQEPLQPSHEKVETVTTETVTVVTYEETRKTDILTPPETEEEVGKPPDVDKDVEDDSSSSSESTHHSHASSDDERSVPPVDSSSSSSSSSSDEEVVGSHDEEIPIENDEDLSEILQARKDTINMATVETRTMRVQDVVIPHNDNEVHEVSLTTSGQDGVMVAHPVRSDTSSISSDSSQEAADDPHAYQEPPTVKTEAVVVDSYVEKVPEGTTSPPMVQTELKTITYETSDPVIKTHECSFEPELVSSQIISSETEHSVITTEITKVVHGGVSETRVEKQIVMVGGSDVDHNQAMMEMLRDTQLNNPNINITKVVVEEERPIVNNDHS</sequence>
<dbReference type="PRINTS" id="PR00935">
    <property type="entry name" value="BAND41"/>
</dbReference>
<dbReference type="InterPro" id="IPR035963">
    <property type="entry name" value="FERM_2"/>
</dbReference>
<gene>
    <name evidence="4" type="ORF">CVLEPA_LOCUS24396</name>
</gene>
<feature type="region of interest" description="Disordered" evidence="2">
    <location>
        <begin position="666"/>
        <end position="694"/>
    </location>
</feature>
<dbReference type="InterPro" id="IPR019747">
    <property type="entry name" value="FERM_CS"/>
</dbReference>
<dbReference type="SMART" id="SM01195">
    <property type="entry name" value="FA"/>
    <property type="match status" value="1"/>
</dbReference>
<dbReference type="InterPro" id="IPR000798">
    <property type="entry name" value="Ez/rad/moesin-like"/>
</dbReference>
<feature type="compositionally biased region" description="Low complexity" evidence="2">
    <location>
        <begin position="514"/>
        <end position="525"/>
    </location>
</feature>
<dbReference type="PROSITE" id="PS50057">
    <property type="entry name" value="FERM_3"/>
    <property type="match status" value="1"/>
</dbReference>
<dbReference type="CDD" id="cd14473">
    <property type="entry name" value="FERM_B-lobe"/>
    <property type="match status" value="1"/>
</dbReference>
<feature type="compositionally biased region" description="Polar residues" evidence="2">
    <location>
        <begin position="324"/>
        <end position="338"/>
    </location>
</feature>
<dbReference type="Pfam" id="PF09380">
    <property type="entry name" value="FERM_C"/>
    <property type="match status" value="1"/>
</dbReference>
<dbReference type="InterPro" id="IPR000299">
    <property type="entry name" value="FERM_domain"/>
</dbReference>
<dbReference type="Pfam" id="PF08736">
    <property type="entry name" value="FA"/>
    <property type="match status" value="1"/>
</dbReference>
<feature type="compositionally biased region" description="Low complexity" evidence="2">
    <location>
        <begin position="667"/>
        <end position="677"/>
    </location>
</feature>
<evidence type="ECO:0000256" key="2">
    <source>
        <dbReference type="SAM" id="MobiDB-lite"/>
    </source>
</evidence>
<dbReference type="Pfam" id="PF00373">
    <property type="entry name" value="FERM_M"/>
    <property type="match status" value="1"/>
</dbReference>
<dbReference type="InterPro" id="IPR029071">
    <property type="entry name" value="Ubiquitin-like_domsf"/>
</dbReference>
<dbReference type="InterPro" id="IPR018980">
    <property type="entry name" value="FERM_PH-like_C"/>
</dbReference>
<evidence type="ECO:0000313" key="5">
    <source>
        <dbReference type="Proteomes" id="UP001642483"/>
    </source>
</evidence>
<dbReference type="InterPro" id="IPR014352">
    <property type="entry name" value="FERM/acyl-CoA-bd_prot_sf"/>
</dbReference>
<feature type="compositionally biased region" description="Low complexity" evidence="2">
    <location>
        <begin position="577"/>
        <end position="590"/>
    </location>
</feature>
<dbReference type="PRINTS" id="PR00661">
    <property type="entry name" value="ERMFAMILY"/>
</dbReference>
<dbReference type="InterPro" id="IPR008379">
    <property type="entry name" value="Band_4.1_C"/>
</dbReference>
<organism evidence="4 5">
    <name type="scientific">Clavelina lepadiformis</name>
    <name type="common">Light-bulb sea squirt</name>
    <name type="synonym">Ascidia lepadiformis</name>
    <dbReference type="NCBI Taxonomy" id="159417"/>
    <lineage>
        <taxon>Eukaryota</taxon>
        <taxon>Metazoa</taxon>
        <taxon>Chordata</taxon>
        <taxon>Tunicata</taxon>
        <taxon>Ascidiacea</taxon>
        <taxon>Aplousobranchia</taxon>
        <taxon>Clavelinidae</taxon>
        <taxon>Clavelina</taxon>
    </lineage>
</organism>
<dbReference type="SUPFAM" id="SSF50729">
    <property type="entry name" value="PH domain-like"/>
    <property type="match status" value="1"/>
</dbReference>
<dbReference type="SMART" id="SM01196">
    <property type="entry name" value="FERM_C"/>
    <property type="match status" value="1"/>
</dbReference>
<keyword evidence="1" id="KW-0597">Phosphoprotein</keyword>
<dbReference type="InterPro" id="IPR014847">
    <property type="entry name" value="FA"/>
</dbReference>
<feature type="compositionally biased region" description="Basic and acidic residues" evidence="2">
    <location>
        <begin position="563"/>
        <end position="576"/>
    </location>
</feature>
<comment type="caution">
    <text evidence="4">The sequence shown here is derived from an EMBL/GenBank/DDBJ whole genome shotgun (WGS) entry which is preliminary data.</text>
</comment>
<dbReference type="InterPro" id="IPR019748">
    <property type="entry name" value="FERM_central"/>
</dbReference>
<feature type="domain" description="FERM" evidence="3">
    <location>
        <begin position="23"/>
        <end position="304"/>
    </location>
</feature>
<dbReference type="Gene3D" id="2.30.29.30">
    <property type="entry name" value="Pleckstrin-homology domain (PH domain)/Phosphotyrosine-binding domain (PTB)"/>
    <property type="match status" value="1"/>
</dbReference>
<dbReference type="Proteomes" id="UP001642483">
    <property type="component" value="Unassembled WGS sequence"/>
</dbReference>